<evidence type="ECO:0000259" key="1">
    <source>
        <dbReference type="Pfam" id="PF01636"/>
    </source>
</evidence>
<comment type="caution">
    <text evidence="2">The sequence shown here is derived from an EMBL/GenBank/DDBJ whole genome shotgun (WGS) entry which is preliminary data.</text>
</comment>
<gene>
    <name evidence="2" type="ORF">DLD82_04735</name>
</gene>
<dbReference type="Proteomes" id="UP000245934">
    <property type="component" value="Unassembled WGS sequence"/>
</dbReference>
<dbReference type="OrthoDB" id="115951at2157"/>
<sequence length="262" mass="29261">MTSDEAKNLFGEIGDDTAFRERFGELIGSGMSAVIYARDGIAAKVYREGQLKRQVYQEAFTLAVVTDFGIPAPAVYGVETVCGRTAVLMDQVRGKSLLDIMEENPEKADECIDTVVELQKSMHAVETTDFRPLKLALTGMILASPSLTKEERERLQNNLLTLPDGLSILHGDFHGGNVLFDGESYRIIDWAEVTCGNPAADACRSYIDYMLYKEEYAEKYLEKYTKATGVTREEILAWLSVMAGSLYGFLSDEGKKRVRKFF</sequence>
<proteinExistence type="predicted"/>
<keyword evidence="2" id="KW-0808">Transferase</keyword>
<organism evidence="2 3">
    <name type="scientific">Methanospirillum stamsii</name>
    <dbReference type="NCBI Taxonomy" id="1277351"/>
    <lineage>
        <taxon>Archaea</taxon>
        <taxon>Methanobacteriati</taxon>
        <taxon>Methanobacteriota</taxon>
        <taxon>Stenosarchaea group</taxon>
        <taxon>Methanomicrobia</taxon>
        <taxon>Methanomicrobiales</taxon>
        <taxon>Methanospirillaceae</taxon>
        <taxon>Methanospirillum</taxon>
    </lineage>
</organism>
<feature type="domain" description="Aminoglycoside phosphotransferase" evidence="1">
    <location>
        <begin position="27"/>
        <end position="225"/>
    </location>
</feature>
<dbReference type="Gene3D" id="3.90.1200.10">
    <property type="match status" value="1"/>
</dbReference>
<dbReference type="InterPro" id="IPR002575">
    <property type="entry name" value="Aminoglycoside_PTrfase"/>
</dbReference>
<reference evidence="2 3" key="1">
    <citation type="submission" date="2018-05" db="EMBL/GenBank/DDBJ databases">
        <title>Draft genome of Methanospirillum stamsii Pt1.</title>
        <authorList>
            <person name="Dueholm M.S."/>
            <person name="Nielsen P.H."/>
            <person name="Bakmann L.F."/>
            <person name="Otzen D.E."/>
        </authorList>
    </citation>
    <scope>NUCLEOTIDE SEQUENCE [LARGE SCALE GENOMIC DNA]</scope>
    <source>
        <strain evidence="2 3">Pt1</strain>
    </source>
</reference>
<protein>
    <submittedName>
        <fullName evidence="2">Aminoglycoside phosphotransferase</fullName>
    </submittedName>
</protein>
<dbReference type="PANTHER" id="PTHR21310">
    <property type="entry name" value="AMINOGLYCOSIDE PHOSPHOTRANSFERASE-RELATED-RELATED"/>
    <property type="match status" value="1"/>
</dbReference>
<dbReference type="InterPro" id="IPR011009">
    <property type="entry name" value="Kinase-like_dom_sf"/>
</dbReference>
<name>A0A2V2N5U1_9EURY</name>
<evidence type="ECO:0000313" key="2">
    <source>
        <dbReference type="EMBL" id="PWR75442.1"/>
    </source>
</evidence>
<dbReference type="GO" id="GO:0016740">
    <property type="term" value="F:transferase activity"/>
    <property type="evidence" value="ECO:0007669"/>
    <property type="project" value="UniProtKB-KW"/>
</dbReference>
<dbReference type="InterPro" id="IPR051678">
    <property type="entry name" value="AGP_Transferase"/>
</dbReference>
<evidence type="ECO:0000313" key="3">
    <source>
        <dbReference type="Proteomes" id="UP000245934"/>
    </source>
</evidence>
<dbReference type="GeneID" id="97609634"/>
<dbReference type="RefSeq" id="WP_109939961.1">
    <property type="nucleotide sequence ID" value="NZ_CP176366.1"/>
</dbReference>
<dbReference type="SUPFAM" id="SSF56112">
    <property type="entry name" value="Protein kinase-like (PK-like)"/>
    <property type="match status" value="1"/>
</dbReference>
<keyword evidence="3" id="KW-1185">Reference proteome</keyword>
<dbReference type="AlphaFoldDB" id="A0A2V2N5U1"/>
<accession>A0A2V2N5U1</accession>
<dbReference type="EMBL" id="QGMZ01000010">
    <property type="protein sequence ID" value="PWR75442.1"/>
    <property type="molecule type" value="Genomic_DNA"/>
</dbReference>
<dbReference type="Pfam" id="PF01636">
    <property type="entry name" value="APH"/>
    <property type="match status" value="1"/>
</dbReference>